<sequence length="122" mass="14200">MYGLLLNHLNGHQKIVVPLVHCVAGVSRSAALCLAYLMKYERMSLRKAFVHLRSKRPSVRPNTGFFQQLIAYERRLFGRSSVDMVSIGHDAYLIPDVYEPEYRRTLLFEQRYGRQITLGRRS</sequence>
<protein>
    <submittedName>
        <fullName evidence="7">Uncharacterized protein</fullName>
    </submittedName>
</protein>
<dbReference type="Gene3D" id="3.90.190.10">
    <property type="entry name" value="Protein tyrosine phosphatase superfamily"/>
    <property type="match status" value="1"/>
</dbReference>
<evidence type="ECO:0000256" key="4">
    <source>
        <dbReference type="SAM" id="Phobius"/>
    </source>
</evidence>
<reference evidence="7" key="1">
    <citation type="submission" date="2013-04" db="EMBL/GenBank/DDBJ databases">
        <authorList>
            <person name="Qu J."/>
            <person name="Murali S.C."/>
            <person name="Bandaranaike D."/>
            <person name="Bellair M."/>
            <person name="Blankenburg K."/>
            <person name="Chao H."/>
            <person name="Dinh H."/>
            <person name="Doddapaneni H."/>
            <person name="Downs B."/>
            <person name="Dugan-Rocha S."/>
            <person name="Elkadiri S."/>
            <person name="Gnanaolivu R.D."/>
            <person name="Hernandez B."/>
            <person name="Javaid M."/>
            <person name="Jayaseelan J.C."/>
            <person name="Lee S."/>
            <person name="Li M."/>
            <person name="Ming W."/>
            <person name="Munidasa M."/>
            <person name="Muniz J."/>
            <person name="Nguyen L."/>
            <person name="Ongeri F."/>
            <person name="Osuji N."/>
            <person name="Pu L.-L."/>
            <person name="Puazo M."/>
            <person name="Qu C."/>
            <person name="Quiroz J."/>
            <person name="Raj R."/>
            <person name="Weissenberger G."/>
            <person name="Xin Y."/>
            <person name="Zou X."/>
            <person name="Han Y."/>
            <person name="Richards S."/>
            <person name="Worley K."/>
            <person name="Muzny D."/>
            <person name="Gibbs R."/>
        </authorList>
    </citation>
    <scope>NUCLEOTIDE SEQUENCE</scope>
    <source>
        <strain evidence="7">Sampled in the wild</strain>
    </source>
</reference>
<dbReference type="EMBL" id="KZ308331">
    <property type="protein sequence ID" value="KAG8227633.1"/>
    <property type="molecule type" value="Genomic_DNA"/>
</dbReference>
<dbReference type="GO" id="GO:0005737">
    <property type="term" value="C:cytoplasm"/>
    <property type="evidence" value="ECO:0007669"/>
    <property type="project" value="TreeGrafter"/>
</dbReference>
<evidence type="ECO:0000259" key="5">
    <source>
        <dbReference type="PROSITE" id="PS50054"/>
    </source>
</evidence>
<reference evidence="7" key="2">
    <citation type="submission" date="2017-10" db="EMBL/GenBank/DDBJ databases">
        <title>Ladona fulva Genome sequencing and assembly.</title>
        <authorList>
            <person name="Murali S."/>
            <person name="Richards S."/>
            <person name="Bandaranaike D."/>
            <person name="Bellair M."/>
            <person name="Blankenburg K."/>
            <person name="Chao H."/>
            <person name="Dinh H."/>
            <person name="Doddapaneni H."/>
            <person name="Dugan-Rocha S."/>
            <person name="Elkadiri S."/>
            <person name="Gnanaolivu R."/>
            <person name="Hernandez B."/>
            <person name="Skinner E."/>
            <person name="Javaid M."/>
            <person name="Lee S."/>
            <person name="Li M."/>
            <person name="Ming W."/>
            <person name="Munidasa M."/>
            <person name="Muniz J."/>
            <person name="Nguyen L."/>
            <person name="Hughes D."/>
            <person name="Osuji N."/>
            <person name="Pu L.-L."/>
            <person name="Puazo M."/>
            <person name="Qu C."/>
            <person name="Quiroz J."/>
            <person name="Raj R."/>
            <person name="Weissenberger G."/>
            <person name="Xin Y."/>
            <person name="Zou X."/>
            <person name="Han Y."/>
            <person name="Worley K."/>
            <person name="Muzny D."/>
            <person name="Gibbs R."/>
        </authorList>
    </citation>
    <scope>NUCLEOTIDE SEQUENCE</scope>
    <source>
        <strain evidence="7">Sampled in the wild</strain>
    </source>
</reference>
<evidence type="ECO:0000256" key="2">
    <source>
        <dbReference type="ARBA" id="ARBA00022801"/>
    </source>
</evidence>
<evidence type="ECO:0000259" key="6">
    <source>
        <dbReference type="PROSITE" id="PS50056"/>
    </source>
</evidence>
<keyword evidence="4" id="KW-0472">Membrane</keyword>
<dbReference type="PROSITE" id="PS50054">
    <property type="entry name" value="TYR_PHOSPHATASE_DUAL"/>
    <property type="match status" value="1"/>
</dbReference>
<feature type="domain" description="Tyrosine-protein phosphatase" evidence="5">
    <location>
        <begin position="1"/>
        <end position="78"/>
    </location>
</feature>
<keyword evidence="2" id="KW-0378">Hydrolase</keyword>
<proteinExistence type="inferred from homology"/>
<dbReference type="Proteomes" id="UP000792457">
    <property type="component" value="Unassembled WGS sequence"/>
</dbReference>
<dbReference type="GO" id="GO:0004721">
    <property type="term" value="F:phosphoprotein phosphatase activity"/>
    <property type="evidence" value="ECO:0007669"/>
    <property type="project" value="UniProtKB-KW"/>
</dbReference>
<accession>A0A8K0K462</accession>
<keyword evidence="4" id="KW-1133">Transmembrane helix</keyword>
<dbReference type="OrthoDB" id="285418at2759"/>
<dbReference type="SUPFAM" id="SSF52799">
    <property type="entry name" value="(Phosphotyrosine protein) phosphatases II"/>
    <property type="match status" value="1"/>
</dbReference>
<gene>
    <name evidence="7" type="ORF">J437_LFUL008710</name>
</gene>
<dbReference type="InterPro" id="IPR000387">
    <property type="entry name" value="Tyr_Pase_dom"/>
</dbReference>
<name>A0A8K0K462_LADFU</name>
<evidence type="ECO:0000313" key="7">
    <source>
        <dbReference type="EMBL" id="KAG8227633.1"/>
    </source>
</evidence>
<organism evidence="7 8">
    <name type="scientific">Ladona fulva</name>
    <name type="common">Scarce chaser dragonfly</name>
    <name type="synonym">Libellula fulva</name>
    <dbReference type="NCBI Taxonomy" id="123851"/>
    <lineage>
        <taxon>Eukaryota</taxon>
        <taxon>Metazoa</taxon>
        <taxon>Ecdysozoa</taxon>
        <taxon>Arthropoda</taxon>
        <taxon>Hexapoda</taxon>
        <taxon>Insecta</taxon>
        <taxon>Pterygota</taxon>
        <taxon>Palaeoptera</taxon>
        <taxon>Odonata</taxon>
        <taxon>Epiprocta</taxon>
        <taxon>Anisoptera</taxon>
        <taxon>Libelluloidea</taxon>
        <taxon>Libellulidae</taxon>
        <taxon>Ladona</taxon>
    </lineage>
</organism>
<comment type="caution">
    <text evidence="7">The sequence shown here is derived from an EMBL/GenBank/DDBJ whole genome shotgun (WGS) entry which is preliminary data.</text>
</comment>
<dbReference type="InterPro" id="IPR052103">
    <property type="entry name" value="Dual_spec_Phospatases"/>
</dbReference>
<evidence type="ECO:0000256" key="3">
    <source>
        <dbReference type="ARBA" id="ARBA00022912"/>
    </source>
</evidence>
<dbReference type="PANTHER" id="PTHR45961:SF6">
    <property type="entry name" value="IP21249P"/>
    <property type="match status" value="1"/>
</dbReference>
<dbReference type="PANTHER" id="PTHR45961">
    <property type="entry name" value="IP21249P"/>
    <property type="match status" value="1"/>
</dbReference>
<feature type="domain" description="Tyrosine specific protein phosphatases" evidence="6">
    <location>
        <begin position="19"/>
        <end position="59"/>
    </location>
</feature>
<dbReference type="InterPro" id="IPR020422">
    <property type="entry name" value="TYR_PHOSPHATASE_DUAL_dom"/>
</dbReference>
<dbReference type="SMART" id="SM00195">
    <property type="entry name" value="DSPc"/>
    <property type="match status" value="1"/>
</dbReference>
<keyword evidence="8" id="KW-1185">Reference proteome</keyword>
<keyword evidence="3" id="KW-0904">Protein phosphatase</keyword>
<dbReference type="InterPro" id="IPR029021">
    <property type="entry name" value="Prot-tyrosine_phosphatase-like"/>
</dbReference>
<keyword evidence="4" id="KW-0812">Transmembrane</keyword>
<dbReference type="Pfam" id="PF00782">
    <property type="entry name" value="DSPc"/>
    <property type="match status" value="1"/>
</dbReference>
<dbReference type="InterPro" id="IPR016130">
    <property type="entry name" value="Tyr_Pase_AS"/>
</dbReference>
<evidence type="ECO:0000256" key="1">
    <source>
        <dbReference type="ARBA" id="ARBA00008601"/>
    </source>
</evidence>
<feature type="transmembrane region" description="Helical" evidence="4">
    <location>
        <begin position="15"/>
        <end position="37"/>
    </location>
</feature>
<dbReference type="PROSITE" id="PS00383">
    <property type="entry name" value="TYR_PHOSPHATASE_1"/>
    <property type="match status" value="1"/>
</dbReference>
<dbReference type="PROSITE" id="PS50056">
    <property type="entry name" value="TYR_PHOSPHATASE_2"/>
    <property type="match status" value="1"/>
</dbReference>
<comment type="similarity">
    <text evidence="1">Belongs to the protein-tyrosine phosphatase family. Non-receptor class dual specificity subfamily.</text>
</comment>
<dbReference type="AlphaFoldDB" id="A0A8K0K462"/>
<dbReference type="InterPro" id="IPR000340">
    <property type="entry name" value="Dual-sp_phosphatase_cat-dom"/>
</dbReference>
<evidence type="ECO:0000313" key="8">
    <source>
        <dbReference type="Proteomes" id="UP000792457"/>
    </source>
</evidence>